<evidence type="ECO:0000313" key="2">
    <source>
        <dbReference type="Proteomes" id="UP001163324"/>
    </source>
</evidence>
<sequence length="565" mass="62817">MSAPGDGELDTELESFRQQWLSDLRSRNAGAEPPASQPAPPSSPGQSKKPAPSSSSAKQQPQHHHHHQEDEEDYVPSKVFDHPGSEHGRTLSGGGIGSDKKELVSALDHYEEAMEKEAQGNMGDSLTLYRRAYRLDNKVDRRYREKHFPHGVPKPSSAHPSSHPPPPPSSSTHAQQPEVSAAAAAAEVAAAAAATETPAPQNLSYADLITSFSSLSIEPLPPPVEGDPPPPCPIASLPTELLSHILEDVAVADVADFARLSLVCRALAYLTVTEQRVWRRVCTGSETGFGGMHYRYAKPITWAGTDDDDNDDDAETHRVFDDEQGTVVDVRRQRRLRQDLHTLSLTPSPYPTWQDHFRRRPRVRFNGAYISTVNYVRSGQASTNQATWGGAPIHIVTYYRYLRFFRDGTCISLLSTSEPADVVHHLTKENLLHCREVKRRDPLHHHHQVALPSSVMSQALKGRWRLSSALEEEEEEGAEGEGEAAANTTSRGEGDLYVETEGSTPKYMYSMYLSLRSAGKGSRNNKVVWRAFYSYNKLTDDWAEFLLKNDKPFFFSRVKSYGLSE</sequence>
<accession>A0ACC0V1L9</accession>
<evidence type="ECO:0000313" key="1">
    <source>
        <dbReference type="EMBL" id="KAI9899360.1"/>
    </source>
</evidence>
<name>A0ACC0V1L9_9HYPO</name>
<keyword evidence="2" id="KW-1185">Reference proteome</keyword>
<dbReference type="EMBL" id="CM047944">
    <property type="protein sequence ID" value="KAI9899360.1"/>
    <property type="molecule type" value="Genomic_DNA"/>
</dbReference>
<protein>
    <submittedName>
        <fullName evidence="1">Uncharacterized protein</fullName>
    </submittedName>
</protein>
<proteinExistence type="predicted"/>
<reference evidence="1" key="1">
    <citation type="submission" date="2022-10" db="EMBL/GenBank/DDBJ databases">
        <title>Complete Genome of Trichothecium roseum strain YXFP-22015, a Plant Pathogen Isolated from Citrus.</title>
        <authorList>
            <person name="Wang Y."/>
            <person name="Zhu L."/>
        </authorList>
    </citation>
    <scope>NUCLEOTIDE SEQUENCE</scope>
    <source>
        <strain evidence="1">YXFP-22015</strain>
    </source>
</reference>
<gene>
    <name evidence="1" type="ORF">N3K66_005821</name>
</gene>
<comment type="caution">
    <text evidence="1">The sequence shown here is derived from an EMBL/GenBank/DDBJ whole genome shotgun (WGS) entry which is preliminary data.</text>
</comment>
<organism evidence="1 2">
    <name type="scientific">Trichothecium roseum</name>
    <dbReference type="NCBI Taxonomy" id="47278"/>
    <lineage>
        <taxon>Eukaryota</taxon>
        <taxon>Fungi</taxon>
        <taxon>Dikarya</taxon>
        <taxon>Ascomycota</taxon>
        <taxon>Pezizomycotina</taxon>
        <taxon>Sordariomycetes</taxon>
        <taxon>Hypocreomycetidae</taxon>
        <taxon>Hypocreales</taxon>
        <taxon>Hypocreales incertae sedis</taxon>
        <taxon>Trichothecium</taxon>
    </lineage>
</organism>
<dbReference type="Proteomes" id="UP001163324">
    <property type="component" value="Chromosome 5"/>
</dbReference>